<organism evidence="1 2">
    <name type="scientific">Erythrobacter litoralis (strain HTCC2594)</name>
    <dbReference type="NCBI Taxonomy" id="314225"/>
    <lineage>
        <taxon>Bacteria</taxon>
        <taxon>Pseudomonadati</taxon>
        <taxon>Pseudomonadota</taxon>
        <taxon>Alphaproteobacteria</taxon>
        <taxon>Sphingomonadales</taxon>
        <taxon>Erythrobacteraceae</taxon>
        <taxon>Erythrobacter/Porphyrobacter group</taxon>
        <taxon>Erythrobacter</taxon>
    </lineage>
</organism>
<accession>Q2N8V2</accession>
<evidence type="ECO:0000313" key="2">
    <source>
        <dbReference type="Proteomes" id="UP000008808"/>
    </source>
</evidence>
<dbReference type="HOGENOM" id="CLU_220240_1_0_5"/>
<evidence type="ECO:0008006" key="3">
    <source>
        <dbReference type="Google" id="ProtNLM"/>
    </source>
</evidence>
<dbReference type="RefSeq" id="WP_011414719.1">
    <property type="nucleotide sequence ID" value="NC_007722.1"/>
</dbReference>
<keyword evidence="2" id="KW-1185">Reference proteome</keyword>
<protein>
    <recommendedName>
        <fullName evidence="3">Recombination protein F</fullName>
    </recommendedName>
</protein>
<sequence>MTFNFDRVFAAAFAIALSAVAMATAIVPATPTLIA</sequence>
<name>Q2N8V2_ERYLH</name>
<gene>
    <name evidence="1" type="ordered locus">ELI_08985</name>
</gene>
<dbReference type="KEGG" id="eli:ELI_08985"/>
<evidence type="ECO:0000313" key="1">
    <source>
        <dbReference type="EMBL" id="ABC63889.1"/>
    </source>
</evidence>
<reference evidence="2" key="1">
    <citation type="journal article" date="2009" name="J. Bacteriol.">
        <title>Complete genome sequence of Erythrobacter litoralis HTCC2594.</title>
        <authorList>
            <person name="Oh H.M."/>
            <person name="Giovannoni S.J."/>
            <person name="Ferriera S."/>
            <person name="Johnson J."/>
            <person name="Cho J.C."/>
        </authorList>
    </citation>
    <scope>NUCLEOTIDE SEQUENCE [LARGE SCALE GENOMIC DNA]</scope>
    <source>
        <strain evidence="2">HTCC2594</strain>
    </source>
</reference>
<dbReference type="AlphaFoldDB" id="Q2N8V2"/>
<dbReference type="Proteomes" id="UP000008808">
    <property type="component" value="Chromosome"/>
</dbReference>
<dbReference type="STRING" id="314225.ELI_08985"/>
<dbReference type="EMBL" id="CP000157">
    <property type="protein sequence ID" value="ABC63889.1"/>
    <property type="molecule type" value="Genomic_DNA"/>
</dbReference>
<proteinExistence type="predicted"/>